<organism evidence="3 4">
    <name type="scientific">Chrysophaeum taylorii</name>
    <dbReference type="NCBI Taxonomy" id="2483200"/>
    <lineage>
        <taxon>Eukaryota</taxon>
        <taxon>Sar</taxon>
        <taxon>Stramenopiles</taxon>
        <taxon>Ochrophyta</taxon>
        <taxon>Pelagophyceae</taxon>
        <taxon>Pelagomonadales</taxon>
        <taxon>Pelagomonadaceae</taxon>
        <taxon>Chrysophaeum</taxon>
    </lineage>
</organism>
<evidence type="ECO:0000256" key="1">
    <source>
        <dbReference type="SAM" id="MobiDB-lite"/>
    </source>
</evidence>
<comment type="caution">
    <text evidence="3">The sequence shown here is derived from an EMBL/GenBank/DDBJ whole genome shotgun (WGS) entry which is preliminary data.</text>
</comment>
<dbReference type="Proteomes" id="UP001230188">
    <property type="component" value="Unassembled WGS sequence"/>
</dbReference>
<proteinExistence type="predicted"/>
<feature type="region of interest" description="Disordered" evidence="1">
    <location>
        <begin position="50"/>
        <end position="100"/>
    </location>
</feature>
<dbReference type="PANTHER" id="PTHR34496:SF6">
    <property type="entry name" value="GLYCOSYLTRANSFERASE 2-LIKE DOMAIN-CONTAINING PROTEIN"/>
    <property type="match status" value="1"/>
</dbReference>
<keyword evidence="2" id="KW-1133">Transmembrane helix</keyword>
<name>A0AAD7U8M1_9STRA</name>
<dbReference type="AlphaFoldDB" id="A0AAD7U8M1"/>
<keyword evidence="2" id="KW-0472">Membrane</keyword>
<evidence type="ECO:0000313" key="4">
    <source>
        <dbReference type="Proteomes" id="UP001230188"/>
    </source>
</evidence>
<keyword evidence="4" id="KW-1185">Reference proteome</keyword>
<accession>A0AAD7U8M1</accession>
<feature type="compositionally biased region" description="Basic and acidic residues" evidence="1">
    <location>
        <begin position="77"/>
        <end position="100"/>
    </location>
</feature>
<dbReference type="SUPFAM" id="SSF53448">
    <property type="entry name" value="Nucleotide-diphospho-sugar transferases"/>
    <property type="match status" value="1"/>
</dbReference>
<feature type="compositionally biased region" description="Pro residues" evidence="1">
    <location>
        <begin position="55"/>
        <end position="76"/>
    </location>
</feature>
<protein>
    <submittedName>
        <fullName evidence="3">Uncharacterized protein</fullName>
    </submittedName>
</protein>
<gene>
    <name evidence="3" type="ORF">CTAYLR_010368</name>
</gene>
<dbReference type="Gene3D" id="3.90.550.10">
    <property type="entry name" value="Spore Coat Polysaccharide Biosynthesis Protein SpsA, Chain A"/>
    <property type="match status" value="1"/>
</dbReference>
<sequence length="542" mass="60630">MGSKKRATSRGRSWWVRCGVGLVGVVWVGLVATYARRRRSVRFAASPKVFEPNPEVVPTPDTPRPEVVPKPAPPHEAPPKPEELEAPRARPPEPKTREKVGVAISSASGAGTEYAMELDPRTGLWVPVWWEGGVREDESIFLMIASYRDFQCRETIASALSRARVPTNVKIAVVQQNREGDVGCAEPVKPCAEAPDQPLCRFGPQIAVYEMAADEASGPVYARHVGSRMYRGEAFALQVDAHCTFVADWDVDILAQWRATQNDMAVLSTYLTDVEGSLAPSGTSLRKTRPIMCNSDFEGSGATSYLRHNSQPEAVPSIPDCPMLQPFWAAGFSFGRGHFVTTVKYDCCLPMVFMGEEISIGIRGWTHGYDFYAPRASVVFHEYAQHSRRRRDVPKFWETRRLKRPANSGQASLKRLTALIGMGPDVLDYDRTLLDEYGLGTKRDVLQFYKLFLLDVKNKRAQPLCRFVESGAMHREFSKFLTPHGVDYSKIDFDVQAFLDDRLYAPVATRLRRAISQPHNLRPALAALKVALRAMCTNWKNP</sequence>
<dbReference type="PANTHER" id="PTHR34496">
    <property type="entry name" value="GLCNAC TRANSFERASE-RELATED"/>
    <property type="match status" value="1"/>
</dbReference>
<evidence type="ECO:0000256" key="2">
    <source>
        <dbReference type="SAM" id="Phobius"/>
    </source>
</evidence>
<dbReference type="Pfam" id="PF11397">
    <property type="entry name" value="GlcNAc"/>
    <property type="match status" value="2"/>
</dbReference>
<keyword evidence="2" id="KW-0812">Transmembrane</keyword>
<dbReference type="InterPro" id="IPR021067">
    <property type="entry name" value="Glycosyltransferase"/>
</dbReference>
<feature type="transmembrane region" description="Helical" evidence="2">
    <location>
        <begin position="14"/>
        <end position="35"/>
    </location>
</feature>
<dbReference type="InterPro" id="IPR029044">
    <property type="entry name" value="Nucleotide-diphossugar_trans"/>
</dbReference>
<reference evidence="3" key="1">
    <citation type="submission" date="2023-01" db="EMBL/GenBank/DDBJ databases">
        <title>Metagenome sequencing of chrysophaentin producing Chrysophaeum taylorii.</title>
        <authorList>
            <person name="Davison J."/>
            <person name="Bewley C."/>
        </authorList>
    </citation>
    <scope>NUCLEOTIDE SEQUENCE</scope>
    <source>
        <strain evidence="3">NIES-1699</strain>
    </source>
</reference>
<evidence type="ECO:0000313" key="3">
    <source>
        <dbReference type="EMBL" id="KAJ8599874.1"/>
    </source>
</evidence>
<dbReference type="EMBL" id="JAQMWT010000535">
    <property type="protein sequence ID" value="KAJ8599874.1"/>
    <property type="molecule type" value="Genomic_DNA"/>
</dbReference>